<feature type="transmembrane region" description="Helical" evidence="1">
    <location>
        <begin position="61"/>
        <end position="82"/>
    </location>
</feature>
<proteinExistence type="predicted"/>
<gene>
    <name evidence="2" type="ORF">CQU01_19180</name>
</gene>
<keyword evidence="3" id="KW-1185">Reference proteome</keyword>
<feature type="transmembrane region" description="Helical" evidence="1">
    <location>
        <begin position="115"/>
        <end position="135"/>
    </location>
</feature>
<comment type="caution">
    <text evidence="2">The sequence shown here is derived from an EMBL/GenBank/DDBJ whole genome shotgun (WGS) entry which is preliminary data.</text>
</comment>
<evidence type="ECO:0000313" key="3">
    <source>
        <dbReference type="Proteomes" id="UP000321491"/>
    </source>
</evidence>
<protein>
    <submittedName>
        <fullName evidence="2">Uncharacterized protein</fullName>
    </submittedName>
</protein>
<dbReference type="Proteomes" id="UP000321491">
    <property type="component" value="Unassembled WGS sequence"/>
</dbReference>
<evidence type="ECO:0000313" key="2">
    <source>
        <dbReference type="EMBL" id="GEN31680.1"/>
    </source>
</evidence>
<organism evidence="2 3">
    <name type="scientific">Cerasibacillus quisquiliarum</name>
    <dbReference type="NCBI Taxonomy" id="227865"/>
    <lineage>
        <taxon>Bacteria</taxon>
        <taxon>Bacillati</taxon>
        <taxon>Bacillota</taxon>
        <taxon>Bacilli</taxon>
        <taxon>Bacillales</taxon>
        <taxon>Bacillaceae</taxon>
        <taxon>Cerasibacillus</taxon>
    </lineage>
</organism>
<feature type="transmembrane region" description="Helical" evidence="1">
    <location>
        <begin position="6"/>
        <end position="23"/>
    </location>
</feature>
<accession>A0A511UYH4</accession>
<sequence>MLNTIIVLGWIGILLYFILILTYKKLMQLNEYAFIHLLMAFMHVMWLPLPLALNNLLRVDLLVIGTVFGTCYLVMLIFSLILQTGHITFIVKHNDNQIISDEQGQYMMATLSNPLEAFAGILKSLWAFFLAIAFWHHGQPLMSSLMALFSLFIFYFLFIILEHTLVNGVALLSKIKPNPLIFNLGSLLFYIILMSYLTFL</sequence>
<evidence type="ECO:0000256" key="1">
    <source>
        <dbReference type="SAM" id="Phobius"/>
    </source>
</evidence>
<dbReference type="EMBL" id="BJXW01000021">
    <property type="protein sequence ID" value="GEN31680.1"/>
    <property type="molecule type" value="Genomic_DNA"/>
</dbReference>
<dbReference type="RefSeq" id="WP_146938066.1">
    <property type="nucleotide sequence ID" value="NZ_BJXW01000021.1"/>
</dbReference>
<reference evidence="2 3" key="1">
    <citation type="submission" date="2019-07" db="EMBL/GenBank/DDBJ databases">
        <title>Whole genome shotgun sequence of Cerasibacillus quisquiliarum NBRC 102429.</title>
        <authorList>
            <person name="Hosoyama A."/>
            <person name="Uohara A."/>
            <person name="Ohji S."/>
            <person name="Ichikawa N."/>
        </authorList>
    </citation>
    <scope>NUCLEOTIDE SEQUENCE [LARGE SCALE GENOMIC DNA]</scope>
    <source>
        <strain evidence="2 3">NBRC 102429</strain>
    </source>
</reference>
<dbReference type="AlphaFoldDB" id="A0A511UYH4"/>
<name>A0A511UYH4_9BACI</name>
<feature type="transmembrane region" description="Helical" evidence="1">
    <location>
        <begin position="32"/>
        <end position="49"/>
    </location>
</feature>
<dbReference type="OrthoDB" id="2943482at2"/>
<keyword evidence="1" id="KW-0472">Membrane</keyword>
<feature type="transmembrane region" description="Helical" evidence="1">
    <location>
        <begin position="180"/>
        <end position="199"/>
    </location>
</feature>
<keyword evidence="1" id="KW-1133">Transmembrane helix</keyword>
<keyword evidence="1" id="KW-0812">Transmembrane</keyword>